<dbReference type="InterPro" id="IPR036102">
    <property type="entry name" value="OsmC/Ohrsf"/>
</dbReference>
<dbReference type="InterPro" id="IPR003718">
    <property type="entry name" value="OsmC/Ohr_fam"/>
</dbReference>
<accession>A0ABS8JF89</accession>
<dbReference type="Proteomes" id="UP001165293">
    <property type="component" value="Unassembled WGS sequence"/>
</dbReference>
<dbReference type="InterPro" id="IPR015946">
    <property type="entry name" value="KH_dom-like_a/b"/>
</dbReference>
<keyword evidence="2" id="KW-1185">Reference proteome</keyword>
<dbReference type="SUPFAM" id="SSF82784">
    <property type="entry name" value="OsmC-like"/>
    <property type="match status" value="1"/>
</dbReference>
<dbReference type="RefSeq" id="WP_230525876.1">
    <property type="nucleotide sequence ID" value="NZ_JAJGAK010000001.1"/>
</dbReference>
<comment type="caution">
    <text evidence="1">The sequence shown here is derived from an EMBL/GenBank/DDBJ whole genome shotgun (WGS) entry which is preliminary data.</text>
</comment>
<organism evidence="1 2">
    <name type="scientific">Noviluteimonas lactosilytica</name>
    <dbReference type="NCBI Taxonomy" id="2888523"/>
    <lineage>
        <taxon>Bacteria</taxon>
        <taxon>Pseudomonadati</taxon>
        <taxon>Pseudomonadota</taxon>
        <taxon>Gammaproteobacteria</taxon>
        <taxon>Lysobacterales</taxon>
        <taxon>Lysobacteraceae</taxon>
        <taxon>Noviluteimonas</taxon>
    </lineage>
</organism>
<dbReference type="EMBL" id="JAJGAK010000001">
    <property type="protein sequence ID" value="MCC8362258.1"/>
    <property type="molecule type" value="Genomic_DNA"/>
</dbReference>
<evidence type="ECO:0000313" key="2">
    <source>
        <dbReference type="Proteomes" id="UP001165293"/>
    </source>
</evidence>
<protein>
    <submittedName>
        <fullName evidence="1">OsmC family protein</fullName>
    </submittedName>
</protein>
<gene>
    <name evidence="1" type="ORF">LK996_04115</name>
</gene>
<dbReference type="Gene3D" id="3.30.300.20">
    <property type="match status" value="1"/>
</dbReference>
<dbReference type="Pfam" id="PF02566">
    <property type="entry name" value="OsmC"/>
    <property type="match status" value="1"/>
</dbReference>
<proteinExistence type="predicted"/>
<sequence length="151" mass="16526">MADSSPTHLVEGEAVAHSDNTSFVTKLDIAGHTMVADEPVDVGGTDTGPSPYGLLSGALAACTAMTLHAYAKMKSLPVTDIRVKVKHEKIHEVDCENCEQDDKAKIDRLERTIWIEGDVDDKARERMMQIADRCPVHRTLTSQIRIVTRAG</sequence>
<dbReference type="PANTHER" id="PTHR39624:SF2">
    <property type="entry name" value="OSMC-LIKE PROTEIN"/>
    <property type="match status" value="1"/>
</dbReference>
<reference evidence="1" key="1">
    <citation type="submission" date="2021-10" db="EMBL/GenBank/DDBJ databases">
        <authorList>
            <person name="Lyu M."/>
            <person name="Wang X."/>
            <person name="Meng X."/>
            <person name="Xu K."/>
        </authorList>
    </citation>
    <scope>NUCLEOTIDE SEQUENCE</scope>
    <source>
        <strain evidence="1">A6</strain>
    </source>
</reference>
<name>A0ABS8JF89_9GAMM</name>
<dbReference type="PANTHER" id="PTHR39624">
    <property type="entry name" value="PROTEIN INVOLVED IN RIMO-MEDIATED BETA-METHYLTHIOLATION OF RIBOSOMAL PROTEIN S12 YCAO"/>
    <property type="match status" value="1"/>
</dbReference>
<evidence type="ECO:0000313" key="1">
    <source>
        <dbReference type="EMBL" id="MCC8362258.1"/>
    </source>
</evidence>